<protein>
    <recommendedName>
        <fullName evidence="4">Eukaryotic translation initiation factor 3 subunit J</fullName>
        <shortName evidence="4">eIF3j</shortName>
    </recommendedName>
    <alternativeName>
        <fullName evidence="4">Eukaryotic translation initiation factor 3 30 kDa subunit homolog</fullName>
        <shortName evidence="4">eIF-3 30 kDa subunit homolog</shortName>
    </alternativeName>
</protein>
<reference evidence="6" key="1">
    <citation type="submission" date="2022-10" db="EMBL/GenBank/DDBJ databases">
        <title>Tapping the CABI collections for fungal endophytes: first genome assemblies for Collariella, Neodidymelliopsis, Ascochyta clinopodiicola, Didymella pomorum, Didymosphaeria variabile, Neocosmospora piperis and Neocucurbitaria cava.</title>
        <authorList>
            <person name="Hill R."/>
        </authorList>
    </citation>
    <scope>NUCLEOTIDE SEQUENCE</scope>
    <source>
        <strain evidence="6">IMI 355082</strain>
    </source>
</reference>
<name>A0A9W8YIT2_9PEZI</name>
<dbReference type="PANTHER" id="PTHR21681:SF0">
    <property type="entry name" value="EUKARYOTIC TRANSLATION INITIATION FACTOR 3 SUBUNIT J"/>
    <property type="match status" value="1"/>
</dbReference>
<dbReference type="HAMAP" id="MF_03009">
    <property type="entry name" value="eIF3j"/>
    <property type="match status" value="1"/>
</dbReference>
<evidence type="ECO:0000256" key="3">
    <source>
        <dbReference type="ARBA" id="ARBA00022917"/>
    </source>
</evidence>
<dbReference type="AlphaFoldDB" id="A0A9W8YIT2"/>
<evidence type="ECO:0000256" key="4">
    <source>
        <dbReference type="HAMAP-Rule" id="MF_03009"/>
    </source>
</evidence>
<comment type="subcellular location">
    <subcellularLocation>
        <location evidence="4">Cytoplasm</location>
    </subcellularLocation>
</comment>
<keyword evidence="1 4" id="KW-0963">Cytoplasm</keyword>
<dbReference type="Proteomes" id="UP001140453">
    <property type="component" value="Unassembled WGS sequence"/>
</dbReference>
<sequence length="270" mass="29259">MGKWDDEEASDSSPAEGVVAAGRRKFDDEEDEDDVLDSWDAAEDSEVEREKAKKAAEAKAKAEAEAKANKKSKAERIAARIAEKKALQGDDSDDSEDEDETAKRARLLREQQAADLAHAEDLFGGDVGSVPSTRKAVIKGSTVPDPGNPENLVDLAAMPLFDPKTKAQFETLREVVGPIIANNSKKAHYALFMVEFAKKLANEMPSDQIKKVASALTTLSNEKLKEEKAQQGGKKTKAAKTKTTLAIGRGPVAQDTNTYADDDFGDDDFM</sequence>
<dbReference type="EMBL" id="JAPEVB010000007">
    <property type="protein sequence ID" value="KAJ4385534.1"/>
    <property type="molecule type" value="Genomic_DNA"/>
</dbReference>
<evidence type="ECO:0000256" key="2">
    <source>
        <dbReference type="ARBA" id="ARBA00022540"/>
    </source>
</evidence>
<accession>A0A9W8YIT2</accession>
<dbReference type="GO" id="GO:0005852">
    <property type="term" value="C:eukaryotic translation initiation factor 3 complex"/>
    <property type="evidence" value="ECO:0007669"/>
    <property type="project" value="UniProtKB-UniRule"/>
</dbReference>
<feature type="region of interest" description="Disordered" evidence="5">
    <location>
        <begin position="224"/>
        <end position="246"/>
    </location>
</feature>
<dbReference type="GO" id="GO:0033290">
    <property type="term" value="C:eukaryotic 48S preinitiation complex"/>
    <property type="evidence" value="ECO:0007669"/>
    <property type="project" value="UniProtKB-UniRule"/>
</dbReference>
<dbReference type="GO" id="GO:0001732">
    <property type="term" value="P:formation of cytoplasmic translation initiation complex"/>
    <property type="evidence" value="ECO:0007669"/>
    <property type="project" value="UniProtKB-UniRule"/>
</dbReference>
<feature type="compositionally biased region" description="Basic and acidic residues" evidence="5">
    <location>
        <begin position="48"/>
        <end position="88"/>
    </location>
</feature>
<comment type="function">
    <text evidence="4">Component of the eukaryotic translation initiation factor 3 (eIF-3) complex, which is involved in protein synthesis of a specialized repertoire of mRNAs and, together with other initiation factors, stimulates binding of mRNA and methionyl-tRNAi to the 40S ribosome. The eIF-3 complex specifically targets and initiates translation of a subset of mRNAs involved in cell proliferation.</text>
</comment>
<feature type="compositionally biased region" description="Acidic residues" evidence="5">
    <location>
        <begin position="90"/>
        <end position="100"/>
    </location>
</feature>
<feature type="compositionally biased region" description="Acidic residues" evidence="5">
    <location>
        <begin position="1"/>
        <end position="10"/>
    </location>
</feature>
<keyword evidence="2 4" id="KW-0396">Initiation factor</keyword>
<evidence type="ECO:0000256" key="5">
    <source>
        <dbReference type="SAM" id="MobiDB-lite"/>
    </source>
</evidence>
<keyword evidence="3 4" id="KW-0648">Protein biosynthesis</keyword>
<dbReference type="GO" id="GO:0003743">
    <property type="term" value="F:translation initiation factor activity"/>
    <property type="evidence" value="ECO:0007669"/>
    <property type="project" value="UniProtKB-UniRule"/>
</dbReference>
<feature type="region of interest" description="Disordered" evidence="5">
    <location>
        <begin position="1"/>
        <end position="107"/>
    </location>
</feature>
<feature type="compositionally biased region" description="Acidic residues" evidence="5">
    <location>
        <begin position="28"/>
        <end position="47"/>
    </location>
</feature>
<dbReference type="PANTHER" id="PTHR21681">
    <property type="entry name" value="EUKARYOTIC TRANSLATION INITIATION FACTOR 3 SUBUNIT J"/>
    <property type="match status" value="1"/>
</dbReference>
<proteinExistence type="inferred from homology"/>
<dbReference type="Pfam" id="PF08597">
    <property type="entry name" value="eIF3_subunit"/>
    <property type="match status" value="1"/>
</dbReference>
<dbReference type="OrthoDB" id="20381at2759"/>
<dbReference type="InterPro" id="IPR013906">
    <property type="entry name" value="eIF3j"/>
</dbReference>
<evidence type="ECO:0000313" key="7">
    <source>
        <dbReference type="Proteomes" id="UP001140453"/>
    </source>
</evidence>
<gene>
    <name evidence="4 6" type="primary">HCR1</name>
    <name evidence="6" type="ORF">N0V93_009963</name>
</gene>
<evidence type="ECO:0000256" key="1">
    <source>
        <dbReference type="ARBA" id="ARBA00022490"/>
    </source>
</evidence>
<evidence type="ECO:0000313" key="6">
    <source>
        <dbReference type="EMBL" id="KAJ4385534.1"/>
    </source>
</evidence>
<dbReference type="Gene3D" id="1.10.246.60">
    <property type="entry name" value="Eukaryotic translation initiation factor 3 like domains"/>
    <property type="match status" value="1"/>
</dbReference>
<comment type="caution">
    <text evidence="6">The sequence shown here is derived from an EMBL/GenBank/DDBJ whole genome shotgun (WGS) entry which is preliminary data.</text>
</comment>
<comment type="similarity">
    <text evidence="4">Belongs to the eIF-3 subunit J family.</text>
</comment>
<comment type="subunit">
    <text evidence="4">Component of the eukaryotic translation initiation factor 3 (eIF-3) complex.</text>
</comment>
<keyword evidence="7" id="KW-1185">Reference proteome</keyword>
<dbReference type="InterPro" id="IPR023194">
    <property type="entry name" value="eIF3-like_dom_sf"/>
</dbReference>
<dbReference type="GO" id="GO:0016282">
    <property type="term" value="C:eukaryotic 43S preinitiation complex"/>
    <property type="evidence" value="ECO:0007669"/>
    <property type="project" value="UniProtKB-UniRule"/>
</dbReference>
<organism evidence="6 7">
    <name type="scientific">Gnomoniopsis smithogilvyi</name>
    <dbReference type="NCBI Taxonomy" id="1191159"/>
    <lineage>
        <taxon>Eukaryota</taxon>
        <taxon>Fungi</taxon>
        <taxon>Dikarya</taxon>
        <taxon>Ascomycota</taxon>
        <taxon>Pezizomycotina</taxon>
        <taxon>Sordariomycetes</taxon>
        <taxon>Sordariomycetidae</taxon>
        <taxon>Diaporthales</taxon>
        <taxon>Gnomoniaceae</taxon>
        <taxon>Gnomoniopsis</taxon>
    </lineage>
</organism>